<dbReference type="InParanoid" id="A0A1I7VRK8"/>
<protein>
    <submittedName>
        <fullName evidence="3">Uncharacterized protein</fullName>
    </submittedName>
</protein>
<evidence type="ECO:0000313" key="3">
    <source>
        <dbReference type="WBParaSite" id="EN70_5446"/>
    </source>
</evidence>
<proteinExistence type="predicted"/>
<organism evidence="2 3">
    <name type="scientific">Loa loa</name>
    <name type="common">Eye worm</name>
    <name type="synonym">Filaria loa</name>
    <dbReference type="NCBI Taxonomy" id="7209"/>
    <lineage>
        <taxon>Eukaryota</taxon>
        <taxon>Metazoa</taxon>
        <taxon>Ecdysozoa</taxon>
        <taxon>Nematoda</taxon>
        <taxon>Chromadorea</taxon>
        <taxon>Rhabditida</taxon>
        <taxon>Spirurina</taxon>
        <taxon>Spiruromorpha</taxon>
        <taxon>Filarioidea</taxon>
        <taxon>Onchocercidae</taxon>
        <taxon>Loa</taxon>
    </lineage>
</organism>
<dbReference type="Proteomes" id="UP000095285">
    <property type="component" value="Unassembled WGS sequence"/>
</dbReference>
<dbReference type="WBParaSite" id="EN70_5446">
    <property type="protein sequence ID" value="EN70_5446"/>
    <property type="gene ID" value="EN70_5446"/>
</dbReference>
<feature type="region of interest" description="Disordered" evidence="1">
    <location>
        <begin position="1"/>
        <end position="27"/>
    </location>
</feature>
<name>A0A1I7VRK8_LOALO</name>
<dbReference type="AlphaFoldDB" id="A0A1I7VRK8"/>
<gene>
    <name evidence="3" type="primary">LOAG_09823</name>
</gene>
<accession>A0A1I7VRK8</accession>
<evidence type="ECO:0000256" key="1">
    <source>
        <dbReference type="SAM" id="MobiDB-lite"/>
    </source>
</evidence>
<reference evidence="3" key="2">
    <citation type="submission" date="2016-11" db="UniProtKB">
        <authorList>
            <consortium name="WormBaseParasite"/>
        </authorList>
    </citation>
    <scope>IDENTIFICATION</scope>
</reference>
<reference evidence="2" key="1">
    <citation type="submission" date="2012-04" db="EMBL/GenBank/DDBJ databases">
        <title>The Genome Sequence of Loa loa.</title>
        <authorList>
            <consortium name="The Broad Institute Genome Sequencing Platform"/>
            <consortium name="Broad Institute Genome Sequencing Center for Infectious Disease"/>
            <person name="Nutman T.B."/>
            <person name="Fink D.L."/>
            <person name="Russ C."/>
            <person name="Young S."/>
            <person name="Zeng Q."/>
            <person name="Gargeya S."/>
            <person name="Alvarado L."/>
            <person name="Berlin A."/>
            <person name="Chapman S.B."/>
            <person name="Chen Z."/>
            <person name="Freedman E."/>
            <person name="Gellesch M."/>
            <person name="Goldberg J."/>
            <person name="Griggs A."/>
            <person name="Gujja S."/>
            <person name="Heilman E.R."/>
            <person name="Heiman D."/>
            <person name="Howarth C."/>
            <person name="Mehta T."/>
            <person name="Neiman D."/>
            <person name="Pearson M."/>
            <person name="Roberts A."/>
            <person name="Saif S."/>
            <person name="Shea T."/>
            <person name="Shenoy N."/>
            <person name="Sisk P."/>
            <person name="Stolte C."/>
            <person name="Sykes S."/>
            <person name="White J."/>
            <person name="Yandava C."/>
            <person name="Haas B."/>
            <person name="Henn M.R."/>
            <person name="Nusbaum C."/>
            <person name="Birren B."/>
        </authorList>
    </citation>
    <scope>NUCLEOTIDE SEQUENCE [LARGE SCALE GENOMIC DNA]</scope>
</reference>
<keyword evidence="2" id="KW-1185">Reference proteome</keyword>
<sequence>MSYADRFQAQDMPSVRSPMRDKSQLNSQTKCVHGWDGLVSSRVVQDNGRSKLTLEMIVLFGNILNDQAAFLFASHVERPRKGGQPKLISVSAWLANRAQRSSSDEIEQRQKSKGLHSHAGTSEPCLILRIVGVPNVIWNVRSVLIVHELSPFKTDIADSGRPKCHLELLLFSICIPTLQADLTVKDKFYIDLRHFIQMVPDNQVLGDFNAKVVEKFRSLEKNTRQAWYWKQ</sequence>
<evidence type="ECO:0000313" key="2">
    <source>
        <dbReference type="Proteomes" id="UP000095285"/>
    </source>
</evidence>